<evidence type="ECO:0000259" key="7">
    <source>
        <dbReference type="Pfam" id="PF24708"/>
    </source>
</evidence>
<dbReference type="InterPro" id="IPR056304">
    <property type="entry name" value="Lip-like_C"/>
</dbReference>
<keyword evidence="2" id="KW-0964">Secreted</keyword>
<protein>
    <recommendedName>
        <fullName evidence="7">Lipase-like C-terminal domain-containing protein</fullName>
    </recommendedName>
</protein>
<organism evidence="8 9">
    <name type="scientific">Pythium insidiosum</name>
    <name type="common">Pythiosis disease agent</name>
    <dbReference type="NCBI Taxonomy" id="114742"/>
    <lineage>
        <taxon>Eukaryota</taxon>
        <taxon>Sar</taxon>
        <taxon>Stramenopiles</taxon>
        <taxon>Oomycota</taxon>
        <taxon>Peronosporomycetes</taxon>
        <taxon>Pythiales</taxon>
        <taxon>Pythiaceae</taxon>
        <taxon>Pythium</taxon>
    </lineage>
</organism>
<evidence type="ECO:0000256" key="4">
    <source>
        <dbReference type="ARBA" id="ARBA00022801"/>
    </source>
</evidence>
<dbReference type="AlphaFoldDB" id="A0AAD5LFX2"/>
<feature type="chain" id="PRO_5042143010" description="Lipase-like C-terminal domain-containing protein" evidence="6">
    <location>
        <begin position="21"/>
        <end position="455"/>
    </location>
</feature>
<evidence type="ECO:0000256" key="6">
    <source>
        <dbReference type="SAM" id="SignalP"/>
    </source>
</evidence>
<evidence type="ECO:0000256" key="2">
    <source>
        <dbReference type="ARBA" id="ARBA00022525"/>
    </source>
</evidence>
<keyword evidence="4" id="KW-0378">Hydrolase</keyword>
<evidence type="ECO:0000256" key="3">
    <source>
        <dbReference type="ARBA" id="ARBA00022729"/>
    </source>
</evidence>
<proteinExistence type="predicted"/>
<dbReference type="SUPFAM" id="SSF53474">
    <property type="entry name" value="alpha/beta-Hydrolases"/>
    <property type="match status" value="1"/>
</dbReference>
<accession>A0AAD5LFX2</accession>
<dbReference type="GO" id="GO:0006629">
    <property type="term" value="P:lipid metabolic process"/>
    <property type="evidence" value="ECO:0007669"/>
    <property type="project" value="UniProtKB-KW"/>
</dbReference>
<keyword evidence="3 6" id="KW-0732">Signal</keyword>
<dbReference type="EMBL" id="JAKCXM010000235">
    <property type="protein sequence ID" value="KAJ0397871.1"/>
    <property type="molecule type" value="Genomic_DNA"/>
</dbReference>
<reference evidence="8" key="1">
    <citation type="submission" date="2021-12" db="EMBL/GenBank/DDBJ databases">
        <title>Prjna785345.</title>
        <authorList>
            <person name="Rujirawat T."/>
            <person name="Krajaejun T."/>
        </authorList>
    </citation>
    <scope>NUCLEOTIDE SEQUENCE</scope>
    <source>
        <strain evidence="8">Pi057C3</strain>
    </source>
</reference>
<dbReference type="Gene3D" id="3.40.50.1820">
    <property type="entry name" value="alpha/beta hydrolase"/>
    <property type="match status" value="1"/>
</dbReference>
<dbReference type="Pfam" id="PF24708">
    <property type="entry name" value="Lip_C"/>
    <property type="match status" value="1"/>
</dbReference>
<dbReference type="PANTHER" id="PTHR34043:SF3">
    <property type="entry name" value="ALPHA_BETA-HYDROLASES SUPERFAMILY PROTEIN"/>
    <property type="match status" value="1"/>
</dbReference>
<feature type="domain" description="Lipase-like C-terminal" evidence="7">
    <location>
        <begin position="22"/>
        <end position="382"/>
    </location>
</feature>
<name>A0AAD5LFX2_PYTIN</name>
<sequence length="455" mass="50213">MQLTALLLVLCATATQLAAAANKYPIVLIHGLAGWGRGEFGGANYFGLLQGDFQEMLKDEGHEVFTVGIGKVTSNWHRACELYAQLKGGRVDYGENHAKTFGHARFGRNYTALYPQWGTVVNGEVQKVHLVGHSMGGTTARMLVQLLNEGTKGAAVREDPSAHPLFAGGKDWVHSVTTMSTPNQGTSLADDSQAYSSLVQDVVSLVMGAAGILGGASAKHYDPMLDQWGITPKQPGERLDAYVKRITSSRVFAPGSKDNAQYALTTVGMREDNAWVKTLPHVYYYSFVTEGTFNWINPLFKKIALPNPGVMNPVLYGFATNIGSRKTVKRGFAENWLPNDGLVNVPSQVHDGQSRVVEFTGRSERGVWMRFRTLFMDHSGIIGWNPFIRVYDLYHAHAALLSNLPSHESLGRQRRLRQSEEHEAPANIMRAFEDAFASYNASLPLEELPRRPHLV</sequence>
<feature type="signal peptide" evidence="6">
    <location>
        <begin position="1"/>
        <end position="20"/>
    </location>
</feature>
<evidence type="ECO:0000313" key="8">
    <source>
        <dbReference type="EMBL" id="KAJ0397871.1"/>
    </source>
</evidence>
<dbReference type="PANTHER" id="PTHR34043">
    <property type="entry name" value="ALPHA/BETA-HYDROLASES SUPERFAMILY PROTEIN"/>
    <property type="match status" value="1"/>
</dbReference>
<gene>
    <name evidence="8" type="ORF">P43SY_005962</name>
</gene>
<keyword evidence="9" id="KW-1185">Reference proteome</keyword>
<evidence type="ECO:0000256" key="1">
    <source>
        <dbReference type="ARBA" id="ARBA00004613"/>
    </source>
</evidence>
<keyword evidence="5" id="KW-0443">Lipid metabolism</keyword>
<dbReference type="Proteomes" id="UP001209570">
    <property type="component" value="Unassembled WGS sequence"/>
</dbReference>
<evidence type="ECO:0000256" key="5">
    <source>
        <dbReference type="ARBA" id="ARBA00023098"/>
    </source>
</evidence>
<dbReference type="GO" id="GO:0005576">
    <property type="term" value="C:extracellular region"/>
    <property type="evidence" value="ECO:0007669"/>
    <property type="project" value="UniProtKB-SubCell"/>
</dbReference>
<evidence type="ECO:0000313" key="9">
    <source>
        <dbReference type="Proteomes" id="UP001209570"/>
    </source>
</evidence>
<comment type="subcellular location">
    <subcellularLocation>
        <location evidence="1">Secreted</location>
    </subcellularLocation>
</comment>
<comment type="caution">
    <text evidence="8">The sequence shown here is derived from an EMBL/GenBank/DDBJ whole genome shotgun (WGS) entry which is preliminary data.</text>
</comment>
<dbReference type="InterPro" id="IPR029058">
    <property type="entry name" value="AB_hydrolase_fold"/>
</dbReference>
<dbReference type="GO" id="GO:0016787">
    <property type="term" value="F:hydrolase activity"/>
    <property type="evidence" value="ECO:0007669"/>
    <property type="project" value="UniProtKB-KW"/>
</dbReference>